<dbReference type="GO" id="GO:0030313">
    <property type="term" value="C:cell envelope"/>
    <property type="evidence" value="ECO:0007669"/>
    <property type="project" value="UniProtKB-SubCell"/>
</dbReference>
<dbReference type="AlphaFoldDB" id="A0A1E5G320"/>
<name>A0A1E5G320_9FIRM</name>
<evidence type="ECO:0000256" key="4">
    <source>
        <dbReference type="ARBA" id="ARBA00022737"/>
    </source>
</evidence>
<evidence type="ECO:0000256" key="6">
    <source>
        <dbReference type="ARBA" id="ARBA00023014"/>
    </source>
</evidence>
<dbReference type="RefSeq" id="WP_069643037.1">
    <property type="nucleotide sequence ID" value="NZ_MIJE01000022.1"/>
</dbReference>
<organism evidence="9 10">
    <name type="scientific">Desulfuribacillus alkaliarsenatis</name>
    <dbReference type="NCBI Taxonomy" id="766136"/>
    <lineage>
        <taxon>Bacteria</taxon>
        <taxon>Bacillati</taxon>
        <taxon>Bacillota</taxon>
        <taxon>Desulfuribacillia</taxon>
        <taxon>Desulfuribacillales</taxon>
        <taxon>Desulfuribacillaceae</taxon>
        <taxon>Desulfuribacillus</taxon>
    </lineage>
</organism>
<evidence type="ECO:0000256" key="5">
    <source>
        <dbReference type="ARBA" id="ARBA00023004"/>
    </source>
</evidence>
<reference evidence="9 10" key="1">
    <citation type="submission" date="2016-09" db="EMBL/GenBank/DDBJ databases">
        <title>Draft genome sequence for the type strain of Desulfuribacillus alkaliarsenatis AHT28, an obligately anaerobic, sulfidogenic bacterium isolated from Russian soda lake sediments.</title>
        <authorList>
            <person name="Abin C.A."/>
            <person name="Hollibaugh J.T."/>
        </authorList>
    </citation>
    <scope>NUCLEOTIDE SEQUENCE [LARGE SCALE GENOMIC DNA]</scope>
    <source>
        <strain evidence="9 10">AHT28</strain>
    </source>
</reference>
<dbReference type="InterPro" id="IPR017896">
    <property type="entry name" value="4Fe4S_Fe-S-bd"/>
</dbReference>
<comment type="caution">
    <text evidence="9">The sequence shown here is derived from an EMBL/GenBank/DDBJ whole genome shotgun (WGS) entry which is preliminary data.</text>
</comment>
<evidence type="ECO:0000259" key="8">
    <source>
        <dbReference type="PROSITE" id="PS51379"/>
    </source>
</evidence>
<evidence type="ECO:0000256" key="2">
    <source>
        <dbReference type="ARBA" id="ARBA00022485"/>
    </source>
</evidence>
<keyword evidence="10" id="KW-1185">Reference proteome</keyword>
<evidence type="ECO:0000256" key="1">
    <source>
        <dbReference type="ARBA" id="ARBA00004196"/>
    </source>
</evidence>
<feature type="domain" description="4Fe-4S ferredoxin-type" evidence="8">
    <location>
        <begin position="127"/>
        <end position="158"/>
    </location>
</feature>
<evidence type="ECO:0000313" key="9">
    <source>
        <dbReference type="EMBL" id="OEF96992.1"/>
    </source>
</evidence>
<feature type="domain" description="4Fe-4S ferredoxin-type" evidence="8">
    <location>
        <begin position="159"/>
        <end position="188"/>
    </location>
</feature>
<dbReference type="GO" id="GO:0051539">
    <property type="term" value="F:4 iron, 4 sulfur cluster binding"/>
    <property type="evidence" value="ECO:0007669"/>
    <property type="project" value="UniProtKB-KW"/>
</dbReference>
<dbReference type="OrthoDB" id="9779457at2"/>
<dbReference type="Pfam" id="PF13247">
    <property type="entry name" value="Fer4_11"/>
    <property type="match status" value="1"/>
</dbReference>
<dbReference type="EMBL" id="MIJE01000022">
    <property type="protein sequence ID" value="OEF96992.1"/>
    <property type="molecule type" value="Genomic_DNA"/>
</dbReference>
<sequence>MEKSAQFNRRSFIKKSVQATVVAGVIATANNSVVAAVTEEQGSKGYVGSIIDLTKCDGCANYGMPLCVSACKQKNEHRFPEPTEPIKDYWPQKRHEDYSRERDRYDRLTPYNWTYIEEVKVEHEGVIEPVSIPRRCMHCVDAPCQKLCPFGVISKSDQGSVMIDEFFCMGGAKCRDVCPWEIPQRQAGVGVYMHIAPDLAGGGVMYKCDMCNDLLAKGQKPACETACPTGAIEFGPVEEMRKRALEKAEQISGYVYGDEENGGTLTFYVSKVPFDKINDAIVKSKEETLSQDKRPSGRPNMEPDVKNVLDSTKGLMMATLIAPVAGLATAGITAYKTMQGSKRESGDENEDS</sequence>
<keyword evidence="5" id="KW-0408">Iron</keyword>
<dbReference type="GO" id="GO:0046872">
    <property type="term" value="F:metal ion binding"/>
    <property type="evidence" value="ECO:0007669"/>
    <property type="project" value="UniProtKB-KW"/>
</dbReference>
<accession>A0A1E5G320</accession>
<gene>
    <name evidence="9" type="ORF">BHF68_05145</name>
</gene>
<keyword evidence="3" id="KW-0479">Metal-binding</keyword>
<keyword evidence="2" id="KW-0004">4Fe-4S</keyword>
<evidence type="ECO:0000256" key="3">
    <source>
        <dbReference type="ARBA" id="ARBA00022723"/>
    </source>
</evidence>
<dbReference type="SUPFAM" id="SSF54862">
    <property type="entry name" value="4Fe-4S ferredoxins"/>
    <property type="match status" value="1"/>
</dbReference>
<dbReference type="InterPro" id="IPR051555">
    <property type="entry name" value="FDH_Electron_Transfer_Unit"/>
</dbReference>
<dbReference type="PROSITE" id="PS51379">
    <property type="entry name" value="4FE4S_FER_2"/>
    <property type="match status" value="2"/>
</dbReference>
<feature type="region of interest" description="Disordered" evidence="7">
    <location>
        <begin position="285"/>
        <end position="306"/>
    </location>
</feature>
<dbReference type="PANTHER" id="PTHR43545:SF4">
    <property type="entry name" value="IRON-SULFUR PROTEIN"/>
    <property type="match status" value="1"/>
</dbReference>
<evidence type="ECO:0000313" key="10">
    <source>
        <dbReference type="Proteomes" id="UP000094296"/>
    </source>
</evidence>
<dbReference type="STRING" id="766136.BHF68_05145"/>
<dbReference type="CDD" id="cd16368">
    <property type="entry name" value="DMSOR_beta_like"/>
    <property type="match status" value="1"/>
</dbReference>
<keyword evidence="4" id="KW-0677">Repeat</keyword>
<protein>
    <submittedName>
        <fullName evidence="9">Oxidoreductase</fullName>
    </submittedName>
</protein>
<dbReference type="InterPro" id="IPR006311">
    <property type="entry name" value="TAT_signal"/>
</dbReference>
<dbReference type="Proteomes" id="UP000094296">
    <property type="component" value="Unassembled WGS sequence"/>
</dbReference>
<dbReference type="Gene3D" id="3.30.70.20">
    <property type="match status" value="2"/>
</dbReference>
<dbReference type="PROSITE" id="PS51318">
    <property type="entry name" value="TAT"/>
    <property type="match status" value="1"/>
</dbReference>
<evidence type="ECO:0000256" key="7">
    <source>
        <dbReference type="SAM" id="MobiDB-lite"/>
    </source>
</evidence>
<dbReference type="PANTHER" id="PTHR43545">
    <property type="entry name" value="FORMATE DEHYDROGENASE, NITRATE-INDUCIBLE, IRON-SULFUR SUBUNIT"/>
    <property type="match status" value="1"/>
</dbReference>
<proteinExistence type="predicted"/>
<keyword evidence="6" id="KW-0411">Iron-sulfur</keyword>
<comment type="subcellular location">
    <subcellularLocation>
        <location evidence="1">Cell envelope</location>
    </subcellularLocation>
</comment>